<proteinExistence type="predicted"/>
<gene>
    <name evidence="3" type="ORF">sL5_08410</name>
</gene>
<dbReference type="NCBIfam" id="TIGR00121">
    <property type="entry name" value="birA_ligase"/>
    <property type="match status" value="1"/>
</dbReference>
<dbReference type="SUPFAM" id="SSF55681">
    <property type="entry name" value="Class II aaRS and biotin synthetases"/>
    <property type="match status" value="1"/>
</dbReference>
<organism evidence="3 4">
    <name type="scientific">Candidatus Mesenet longicola</name>
    <dbReference type="NCBI Taxonomy" id="1892558"/>
    <lineage>
        <taxon>Bacteria</taxon>
        <taxon>Pseudomonadati</taxon>
        <taxon>Pseudomonadota</taxon>
        <taxon>Alphaproteobacteria</taxon>
        <taxon>Rickettsiales</taxon>
        <taxon>Anaplasmataceae</taxon>
        <taxon>Candidatus Mesenet</taxon>
    </lineage>
</organism>
<dbReference type="Gene3D" id="3.30.930.10">
    <property type="entry name" value="Bira Bifunctional Protein, Domain 2"/>
    <property type="match status" value="1"/>
</dbReference>
<dbReference type="PROSITE" id="PS51733">
    <property type="entry name" value="BPL_LPL_CATALYTIC"/>
    <property type="match status" value="1"/>
</dbReference>
<name>A0A8J3HQN8_9RICK</name>
<dbReference type="EMBL" id="BNGU01000039">
    <property type="protein sequence ID" value="GHM59848.1"/>
    <property type="molecule type" value="Genomic_DNA"/>
</dbReference>
<evidence type="ECO:0000313" key="4">
    <source>
        <dbReference type="Proteomes" id="UP000637906"/>
    </source>
</evidence>
<sequence>MINDYNLYHYKELSSTNLEAIQMAKKGALDGTVILADMQSSGRGRHGKDWISPKGNLYASIIIRDKANVNQLTHFTFITTVAVGNILLALSANLDLKYKWPNDILINNKKIAGILLETEANASWLVIGIGINILFAPEYAVSLSQICNLNISSLTLLKELISNFDKVRQRWLSEGFLSIRKMWLERAYMVGSLINIRMGNRLHSGTFSDIDQDGKIVISTHDNNLISLESGEVFY</sequence>
<reference evidence="3 4" key="1">
    <citation type="journal article" date="2021" name="Microb. Ecol.">
        <title>Candidatus Mesenet longicola: Novel Endosymbionts of Brontispa longissima that Induce Cytoplasmic Incompatibility.</title>
        <authorList>
            <person name="Takano S."/>
            <person name="Gotoh Y."/>
            <person name="Hayashi T."/>
        </authorList>
    </citation>
    <scope>NUCLEOTIDE SEQUENCE [LARGE SCALE GENOMIC DNA]</scope>
    <source>
        <strain evidence="3">L5</strain>
    </source>
</reference>
<dbReference type="InterPro" id="IPR004408">
    <property type="entry name" value="Biotin_CoA_COase_ligase"/>
</dbReference>
<keyword evidence="1 3" id="KW-0436">Ligase</keyword>
<dbReference type="GO" id="GO:0005737">
    <property type="term" value="C:cytoplasm"/>
    <property type="evidence" value="ECO:0007669"/>
    <property type="project" value="TreeGrafter"/>
</dbReference>
<dbReference type="CDD" id="cd16442">
    <property type="entry name" value="BPL"/>
    <property type="match status" value="1"/>
</dbReference>
<feature type="domain" description="BPL/LPL catalytic" evidence="2">
    <location>
        <begin position="1"/>
        <end position="172"/>
    </location>
</feature>
<keyword evidence="4" id="KW-1185">Reference proteome</keyword>
<dbReference type="PANTHER" id="PTHR12835">
    <property type="entry name" value="BIOTIN PROTEIN LIGASE"/>
    <property type="match status" value="1"/>
</dbReference>
<dbReference type="Pfam" id="PF03099">
    <property type="entry name" value="BPL_LplA_LipB"/>
    <property type="match status" value="1"/>
</dbReference>
<dbReference type="InterPro" id="IPR008988">
    <property type="entry name" value="Transcriptional_repressor_C"/>
</dbReference>
<dbReference type="InterPro" id="IPR045864">
    <property type="entry name" value="aa-tRNA-synth_II/BPL/LPL"/>
</dbReference>
<evidence type="ECO:0000313" key="3">
    <source>
        <dbReference type="EMBL" id="GHM59848.1"/>
    </source>
</evidence>
<comment type="caution">
    <text evidence="3">The sequence shown here is derived from an EMBL/GenBank/DDBJ whole genome shotgun (WGS) entry which is preliminary data.</text>
</comment>
<evidence type="ECO:0000256" key="1">
    <source>
        <dbReference type="ARBA" id="ARBA00022598"/>
    </source>
</evidence>
<dbReference type="PANTHER" id="PTHR12835:SF5">
    <property type="entry name" value="BIOTIN--PROTEIN LIGASE"/>
    <property type="match status" value="1"/>
</dbReference>
<protein>
    <submittedName>
        <fullName evidence="3">Biotin--[acetyl-CoA-carboxylase] ligase</fullName>
    </submittedName>
</protein>
<dbReference type="SUPFAM" id="SSF50037">
    <property type="entry name" value="C-terminal domain of transcriptional repressors"/>
    <property type="match status" value="1"/>
</dbReference>
<dbReference type="GO" id="GO:0004077">
    <property type="term" value="F:biotin--[biotin carboxyl-carrier protein] ligase activity"/>
    <property type="evidence" value="ECO:0007669"/>
    <property type="project" value="InterPro"/>
</dbReference>
<accession>A0A8J3HQN8</accession>
<dbReference type="AlphaFoldDB" id="A0A8J3HQN8"/>
<evidence type="ECO:0000259" key="2">
    <source>
        <dbReference type="PROSITE" id="PS51733"/>
    </source>
</evidence>
<dbReference type="Proteomes" id="UP000637906">
    <property type="component" value="Unassembled WGS sequence"/>
</dbReference>
<dbReference type="InterPro" id="IPR004143">
    <property type="entry name" value="BPL_LPL_catalytic"/>
</dbReference>